<comment type="caution">
    <text evidence="2">The sequence shown here is derived from an EMBL/GenBank/DDBJ whole genome shotgun (WGS) entry which is preliminary data.</text>
</comment>
<sequence length="373" mass="40249">MSESESQQSPRGYVRYRDDVEVVEPDEAEVIEKLIAAMLKGMALTRPKHGRTVRAAHAKAHGLVRGTLRVLDGLPGPLRQGLFSQPRTYPVVARLSHVPGDLDDDRKVSGPRGMALKVLGVEGLGPMLPGHAGETTQDLLLDTGKVFNAVGPRAVLAQIAPVEHIAPRTPQAVKGVVSAVSLATNTGLHAVGAHSAALDFFGHPFLHPLGEPYYSQAPLRYGDYIAKLNVTPDSPGLSALKDAKLDVRDFDGLREAVVAFFRTNPAEFVMGVQLCTDLERMPVENANAEWPESESPYQAVARLVLPAQDAYDPALQDAVDEAMLFSPSHGLAAHRPLGGIMRARMAVYEAVGRARREQNGQPVREPRSADDLP</sequence>
<dbReference type="EMBL" id="RAWK01000138">
    <property type="protein sequence ID" value="RKH62143.1"/>
    <property type="molecule type" value="Genomic_DNA"/>
</dbReference>
<name>A0A3A8Q0I4_9BACT</name>
<keyword evidence="3" id="KW-1185">Reference proteome</keyword>
<dbReference type="RefSeq" id="WP_120557484.1">
    <property type="nucleotide sequence ID" value="NZ_RAWK01000138.1"/>
</dbReference>
<dbReference type="PANTHER" id="PTHR36195">
    <property type="entry name" value="DOMAIN PROTEIN, PUTATIVE (AFU_ORTHOLOGUE AFUA_5G01990)-RELATED-RELATED"/>
    <property type="match status" value="1"/>
</dbReference>
<accession>A0A3A8Q0I4</accession>
<dbReference type="OrthoDB" id="336698at2"/>
<dbReference type="Gene3D" id="2.40.180.10">
    <property type="entry name" value="Catalase core domain"/>
    <property type="match status" value="1"/>
</dbReference>
<gene>
    <name evidence="2" type="ORF">D7W81_22665</name>
</gene>
<evidence type="ECO:0008006" key="4">
    <source>
        <dbReference type="Google" id="ProtNLM"/>
    </source>
</evidence>
<evidence type="ECO:0000313" key="3">
    <source>
        <dbReference type="Proteomes" id="UP000267003"/>
    </source>
</evidence>
<evidence type="ECO:0000256" key="1">
    <source>
        <dbReference type="SAM" id="MobiDB-lite"/>
    </source>
</evidence>
<dbReference type="Proteomes" id="UP000267003">
    <property type="component" value="Unassembled WGS sequence"/>
</dbReference>
<dbReference type="CDD" id="cd08152">
    <property type="entry name" value="y4iL_like"/>
    <property type="match status" value="1"/>
</dbReference>
<feature type="region of interest" description="Disordered" evidence="1">
    <location>
        <begin position="353"/>
        <end position="373"/>
    </location>
</feature>
<dbReference type="SUPFAM" id="SSF56634">
    <property type="entry name" value="Heme-dependent catalase-like"/>
    <property type="match status" value="1"/>
</dbReference>
<reference evidence="3" key="1">
    <citation type="submission" date="2018-09" db="EMBL/GenBank/DDBJ databases">
        <authorList>
            <person name="Livingstone P.G."/>
            <person name="Whitworth D.E."/>
        </authorList>
    </citation>
    <scope>NUCLEOTIDE SEQUENCE [LARGE SCALE GENOMIC DNA]</scope>
    <source>
        <strain evidence="3">AB050A</strain>
    </source>
</reference>
<protein>
    <recommendedName>
        <fullName evidence="4">Catalase</fullName>
    </recommendedName>
</protein>
<evidence type="ECO:0000313" key="2">
    <source>
        <dbReference type="EMBL" id="RKH62143.1"/>
    </source>
</evidence>
<dbReference type="PANTHER" id="PTHR36195:SF4">
    <property type="entry name" value="DOMAIN PROTEIN, PUTATIVE (AFU_ORTHOLOGUE AFUA_5G01990)-RELATED"/>
    <property type="match status" value="1"/>
</dbReference>
<dbReference type="InterPro" id="IPR020835">
    <property type="entry name" value="Catalase_sf"/>
</dbReference>
<proteinExistence type="predicted"/>
<dbReference type="GO" id="GO:0020037">
    <property type="term" value="F:heme binding"/>
    <property type="evidence" value="ECO:0007669"/>
    <property type="project" value="InterPro"/>
</dbReference>
<dbReference type="AlphaFoldDB" id="A0A3A8Q0I4"/>
<organism evidence="2 3">
    <name type="scientific">Corallococcus aberystwythensis</name>
    <dbReference type="NCBI Taxonomy" id="2316722"/>
    <lineage>
        <taxon>Bacteria</taxon>
        <taxon>Pseudomonadati</taxon>
        <taxon>Myxococcota</taxon>
        <taxon>Myxococcia</taxon>
        <taxon>Myxococcales</taxon>
        <taxon>Cystobacterineae</taxon>
        <taxon>Myxococcaceae</taxon>
        <taxon>Corallococcus</taxon>
    </lineage>
</organism>